<evidence type="ECO:0000256" key="1">
    <source>
        <dbReference type="SAM" id="Phobius"/>
    </source>
</evidence>
<dbReference type="EMBL" id="FNWV01000003">
    <property type="protein sequence ID" value="SEH51074.1"/>
    <property type="molecule type" value="Genomic_DNA"/>
</dbReference>
<name>A0A1H6ISS7_RUMFL</name>
<keyword evidence="1" id="KW-0812">Transmembrane</keyword>
<protein>
    <submittedName>
        <fullName evidence="2">Uncharacterized protein</fullName>
    </submittedName>
</protein>
<keyword evidence="1" id="KW-0472">Membrane</keyword>
<evidence type="ECO:0000313" key="3">
    <source>
        <dbReference type="Proteomes" id="UP000183190"/>
    </source>
</evidence>
<proteinExistence type="predicted"/>
<dbReference type="AlphaFoldDB" id="A0A1H6ISS7"/>
<dbReference type="OrthoDB" id="1821584at2"/>
<dbReference type="RefSeq" id="WP_074715099.1">
    <property type="nucleotide sequence ID" value="NZ_FNWV01000003.1"/>
</dbReference>
<evidence type="ECO:0000313" key="2">
    <source>
        <dbReference type="EMBL" id="SEH51074.1"/>
    </source>
</evidence>
<dbReference type="Proteomes" id="UP000183190">
    <property type="component" value="Unassembled WGS sequence"/>
</dbReference>
<feature type="transmembrane region" description="Helical" evidence="1">
    <location>
        <begin position="108"/>
        <end position="128"/>
    </location>
</feature>
<sequence length="176" mass="20258">MNYLLNIDEAIDRKFLVTKAMRGQADVGTIIHVMDAEQQGAAVIVYYRVTRYNEKFHDYQDYTAKFENLAAFCKWAQPDNFIARNYECFSLRDIQHYIKIKNRSFTSFCLPIIIVAAIIIWCLSLFVVKGVVGIIIGAFLTIVVVIAAFALLKVQKKKEKMRLYRKVSAGWGVVFE</sequence>
<gene>
    <name evidence="2" type="ORF">SAMN02910265_01109</name>
</gene>
<feature type="transmembrane region" description="Helical" evidence="1">
    <location>
        <begin position="134"/>
        <end position="152"/>
    </location>
</feature>
<organism evidence="2 3">
    <name type="scientific">Ruminococcus flavefaciens</name>
    <dbReference type="NCBI Taxonomy" id="1265"/>
    <lineage>
        <taxon>Bacteria</taxon>
        <taxon>Bacillati</taxon>
        <taxon>Bacillota</taxon>
        <taxon>Clostridia</taxon>
        <taxon>Eubacteriales</taxon>
        <taxon>Oscillospiraceae</taxon>
        <taxon>Ruminococcus</taxon>
    </lineage>
</organism>
<reference evidence="2 3" key="1">
    <citation type="submission" date="2016-10" db="EMBL/GenBank/DDBJ databases">
        <authorList>
            <person name="de Groot N.N."/>
        </authorList>
    </citation>
    <scope>NUCLEOTIDE SEQUENCE [LARGE SCALE GENOMIC DNA]</scope>
    <source>
        <strain evidence="2 3">YAD2003</strain>
    </source>
</reference>
<keyword evidence="1" id="KW-1133">Transmembrane helix</keyword>
<accession>A0A1H6ISS7</accession>